<name>A0AC61L699_9EURY</name>
<proteinExistence type="predicted"/>
<dbReference type="EMBL" id="PQXF01000002">
    <property type="protein sequence ID" value="PXF61939.1"/>
    <property type="molecule type" value="Genomic_DNA"/>
</dbReference>
<reference evidence="1" key="1">
    <citation type="submission" date="2018-01" db="EMBL/GenBank/DDBJ databases">
        <authorList>
            <person name="Krukenberg V."/>
        </authorList>
    </citation>
    <scope>NUCLEOTIDE SEQUENCE</scope>
    <source>
        <strain evidence="1">E20ANME2</strain>
    </source>
</reference>
<accession>A0AC61L699</accession>
<evidence type="ECO:0000313" key="2">
    <source>
        <dbReference type="Proteomes" id="UP000248329"/>
    </source>
</evidence>
<evidence type="ECO:0000313" key="1">
    <source>
        <dbReference type="EMBL" id="PXF61939.1"/>
    </source>
</evidence>
<comment type="caution">
    <text evidence="1">The sequence shown here is derived from an EMBL/GenBank/DDBJ whole genome shotgun (WGS) entry which is preliminary data.</text>
</comment>
<organism evidence="1 2">
    <name type="scientific">Candidatus Methanogaster sp</name>
    <dbReference type="NCBI Taxonomy" id="3386292"/>
    <lineage>
        <taxon>Archaea</taxon>
        <taxon>Methanobacteriati</taxon>
        <taxon>Methanobacteriota</taxon>
        <taxon>Stenosarchaea group</taxon>
        <taxon>Methanomicrobia</taxon>
        <taxon>Methanosarcinales</taxon>
        <taxon>ANME-2 cluster</taxon>
        <taxon>Candidatus Methanogasteraceae</taxon>
        <taxon>Candidatus Methanogaster</taxon>
    </lineage>
</organism>
<protein>
    <submittedName>
        <fullName evidence="1">7-cyano-7-deazaguanine synthase QueC</fullName>
    </submittedName>
</protein>
<gene>
    <name evidence="1" type="primary">queC</name>
    <name evidence="1" type="ORF">C4B59_01550</name>
</gene>
<dbReference type="Proteomes" id="UP000248329">
    <property type="component" value="Unassembled WGS sequence"/>
</dbReference>
<sequence length="235" mass="25597">MNSVILLSSGLDSTVAFKHAYDRCSEILALTFDYGQRAAANEIERASMICRKFDVRNEVIELPWVRNFGGALTDASALPELAEHELDGAASVDSARRVWVPARNLLFLSIAAGYAENSGYELITVGFDSEEAATFPDNSREFAKRFNRVLEYGTLKPPAIDAPLIDLDKAGIVRLGVAIDAPLGLSWSCYESGDLPCGVCESCLRRARAFAEVGVRDPGLDRSSRTGTQNTRESV</sequence>